<sequence>MMNSKKIIVASLLAGQSSAFSPASVTSTFGAPTTSQVRYRSPDALGIEIIDGSLGLVQPAAPALHVEEHESRLRNLMQEPDVY</sequence>
<evidence type="ECO:0000313" key="3">
    <source>
        <dbReference type="Proteomes" id="UP000266841"/>
    </source>
</evidence>
<dbReference type="AlphaFoldDB" id="K0RYF9"/>
<name>K0RYF9_THAOC</name>
<feature type="signal peptide" evidence="1">
    <location>
        <begin position="1"/>
        <end position="19"/>
    </location>
</feature>
<dbReference type="Proteomes" id="UP000266841">
    <property type="component" value="Unassembled WGS sequence"/>
</dbReference>
<keyword evidence="3" id="KW-1185">Reference proteome</keyword>
<reference evidence="2 3" key="1">
    <citation type="journal article" date="2012" name="Genome Biol.">
        <title>Genome and low-iron response of an oceanic diatom adapted to chronic iron limitation.</title>
        <authorList>
            <person name="Lommer M."/>
            <person name="Specht M."/>
            <person name="Roy A.S."/>
            <person name="Kraemer L."/>
            <person name="Andreson R."/>
            <person name="Gutowska M.A."/>
            <person name="Wolf J."/>
            <person name="Bergner S.V."/>
            <person name="Schilhabel M.B."/>
            <person name="Klostermeier U.C."/>
            <person name="Beiko R.G."/>
            <person name="Rosenstiel P."/>
            <person name="Hippler M."/>
            <person name="Laroche J."/>
        </authorList>
    </citation>
    <scope>NUCLEOTIDE SEQUENCE [LARGE SCALE GENOMIC DNA]</scope>
    <source>
        <strain evidence="2 3">CCMP1005</strain>
    </source>
</reference>
<keyword evidence="1" id="KW-0732">Signal</keyword>
<proteinExistence type="predicted"/>
<evidence type="ECO:0000313" key="2">
    <source>
        <dbReference type="EMBL" id="EJK53891.1"/>
    </source>
</evidence>
<dbReference type="EMBL" id="AGNL01036798">
    <property type="protein sequence ID" value="EJK53891.1"/>
    <property type="molecule type" value="Genomic_DNA"/>
</dbReference>
<feature type="chain" id="PRO_5003836617" evidence="1">
    <location>
        <begin position="20"/>
        <end position="83"/>
    </location>
</feature>
<protein>
    <submittedName>
        <fullName evidence="2">Uncharacterized protein</fullName>
    </submittedName>
</protein>
<organism evidence="2 3">
    <name type="scientific">Thalassiosira oceanica</name>
    <name type="common">Marine diatom</name>
    <dbReference type="NCBI Taxonomy" id="159749"/>
    <lineage>
        <taxon>Eukaryota</taxon>
        <taxon>Sar</taxon>
        <taxon>Stramenopiles</taxon>
        <taxon>Ochrophyta</taxon>
        <taxon>Bacillariophyta</taxon>
        <taxon>Coscinodiscophyceae</taxon>
        <taxon>Thalassiosirophycidae</taxon>
        <taxon>Thalassiosirales</taxon>
        <taxon>Thalassiosiraceae</taxon>
        <taxon>Thalassiosira</taxon>
    </lineage>
</organism>
<accession>K0RYF9</accession>
<feature type="non-terminal residue" evidence="2">
    <location>
        <position position="83"/>
    </location>
</feature>
<evidence type="ECO:0000256" key="1">
    <source>
        <dbReference type="SAM" id="SignalP"/>
    </source>
</evidence>
<gene>
    <name evidence="2" type="ORF">THAOC_26585</name>
</gene>
<comment type="caution">
    <text evidence="2">The sequence shown here is derived from an EMBL/GenBank/DDBJ whole genome shotgun (WGS) entry which is preliminary data.</text>
</comment>